<dbReference type="EMBL" id="JBEFKJ010000010">
    <property type="protein sequence ID" value="KAL2043751.1"/>
    <property type="molecule type" value="Genomic_DNA"/>
</dbReference>
<feature type="domain" description="Heterokaryon incompatibility" evidence="1">
    <location>
        <begin position="145"/>
        <end position="294"/>
    </location>
</feature>
<dbReference type="InterPro" id="IPR010730">
    <property type="entry name" value="HET"/>
</dbReference>
<accession>A0ABR4AE59</accession>
<dbReference type="Pfam" id="PF26639">
    <property type="entry name" value="Het-6_barrel"/>
    <property type="match status" value="1"/>
</dbReference>
<gene>
    <name evidence="2" type="ORF">N7G274_003270</name>
</gene>
<evidence type="ECO:0000313" key="2">
    <source>
        <dbReference type="EMBL" id="KAL2043751.1"/>
    </source>
</evidence>
<dbReference type="InterPro" id="IPR052895">
    <property type="entry name" value="HetReg/Transcr_Mod"/>
</dbReference>
<name>A0ABR4AE59_9LECA</name>
<dbReference type="PANTHER" id="PTHR24148">
    <property type="entry name" value="ANKYRIN REPEAT DOMAIN-CONTAINING PROTEIN 39 HOMOLOG-RELATED"/>
    <property type="match status" value="1"/>
</dbReference>
<evidence type="ECO:0000259" key="1">
    <source>
        <dbReference type="Pfam" id="PF06985"/>
    </source>
</evidence>
<comment type="caution">
    <text evidence="2">The sequence shown here is derived from an EMBL/GenBank/DDBJ whole genome shotgun (WGS) entry which is preliminary data.</text>
</comment>
<dbReference type="PANTHER" id="PTHR24148:SF80">
    <property type="entry name" value="HETEROKARYON INCOMPATIBILITY DOMAIN-CONTAINING PROTEIN"/>
    <property type="match status" value="1"/>
</dbReference>
<evidence type="ECO:0000313" key="3">
    <source>
        <dbReference type="Proteomes" id="UP001590950"/>
    </source>
</evidence>
<proteinExistence type="predicted"/>
<organism evidence="2 3">
    <name type="scientific">Stereocaulon virgatum</name>
    <dbReference type="NCBI Taxonomy" id="373712"/>
    <lineage>
        <taxon>Eukaryota</taxon>
        <taxon>Fungi</taxon>
        <taxon>Dikarya</taxon>
        <taxon>Ascomycota</taxon>
        <taxon>Pezizomycotina</taxon>
        <taxon>Lecanoromycetes</taxon>
        <taxon>OSLEUM clade</taxon>
        <taxon>Lecanoromycetidae</taxon>
        <taxon>Lecanorales</taxon>
        <taxon>Lecanorineae</taxon>
        <taxon>Stereocaulaceae</taxon>
        <taxon>Stereocaulon</taxon>
    </lineage>
</organism>
<dbReference type="Proteomes" id="UP001590950">
    <property type="component" value="Unassembled WGS sequence"/>
</dbReference>
<protein>
    <recommendedName>
        <fullName evidence="1">Heterokaryon incompatibility domain-containing protein</fullName>
    </recommendedName>
</protein>
<dbReference type="Pfam" id="PF06985">
    <property type="entry name" value="HET"/>
    <property type="match status" value="1"/>
</dbReference>
<reference evidence="2 3" key="1">
    <citation type="submission" date="2024-09" db="EMBL/GenBank/DDBJ databases">
        <title>Rethinking Asexuality: The Enigmatic Case of Functional Sexual Genes in Lepraria (Stereocaulaceae).</title>
        <authorList>
            <person name="Doellman M."/>
            <person name="Sun Y."/>
            <person name="Barcenas-Pena A."/>
            <person name="Lumbsch H.T."/>
            <person name="Grewe F."/>
        </authorList>
    </citation>
    <scope>NUCLEOTIDE SEQUENCE [LARGE SCALE GENOMIC DNA]</scope>
    <source>
        <strain evidence="2 3">Mercado 3170</strain>
    </source>
</reference>
<keyword evidence="3" id="KW-1185">Reference proteome</keyword>
<sequence>MSGLQHVAEAFSPFDTLTDSVTEPTVARTGDVYENLRAVTRGFLDAYIEQMGPPELCPQAFENKAIQTPEFRSTMHPQGMHPRLSELKDIRIMELHHGNPKDDLNCTLHVCSLGFDLPPAPEEGLKWNDRCAFAISRETHDLLWYTALSYVWGAPIFERPLTCNGYQTAITHNLDLALRHVRRSDSPVNLWVDQICINQDDLKEKGQQVELMSRIYRRSWVTVVWLGEEANNSSEALESMRDFNAVFQYELNASSPDADFFARNGLPVPGSQQWQDLKSLLARTWFQRVWIIQEVALSTKVEVLCGHKCVSWADISIFANHIARQDLMQHFESPGEVAGDVSETGIDRIERIDSMKEYTNTIISPDYQPGLLSNLVACRGSKATDIRDKVFAVMGIKPSVLKADYSTPASDVYIEAAKTVNSQELISLLCCVDYPEQVSGLPSWVPDWSTPRHTTTLGYLGRNHGVYRACGDPRALPEFSMVGDSLAIPGILFDKITATGQVVANSPLADLLTPLSRTSHFVTESMDLTFKHCQAYSISSTLFSAFCHTLIGGMDHTRVMRAPFDDYAPIFALLFDITTGRSPTFSDQPTFKRKLTLANLNVRQPSRIYRKMQIAFKAAVEGRRFAITSKGYMGLVPRMTEIDDCVCVFLGSHIPFVVRRKGGGEFELVGECYVHGIMDGEIVAMDLKKVNVVLV</sequence>